<name>A0ABV6MXK8_9PSEU</name>
<feature type="chain" id="PRO_5046044516" evidence="2">
    <location>
        <begin position="19"/>
        <end position="270"/>
    </location>
</feature>
<dbReference type="PANTHER" id="PTHR10587">
    <property type="entry name" value="GLYCOSYL TRANSFERASE-RELATED"/>
    <property type="match status" value="1"/>
</dbReference>
<protein>
    <submittedName>
        <fullName evidence="4">Polysaccharide deacetylase family protein</fullName>
    </submittedName>
</protein>
<organism evidence="4 5">
    <name type="scientific">Kutzneria chonburiensis</name>
    <dbReference type="NCBI Taxonomy" id="1483604"/>
    <lineage>
        <taxon>Bacteria</taxon>
        <taxon>Bacillati</taxon>
        <taxon>Actinomycetota</taxon>
        <taxon>Actinomycetes</taxon>
        <taxon>Pseudonocardiales</taxon>
        <taxon>Pseudonocardiaceae</taxon>
        <taxon>Kutzneria</taxon>
    </lineage>
</organism>
<dbReference type="PROSITE" id="PS51257">
    <property type="entry name" value="PROKAR_LIPOPROTEIN"/>
    <property type="match status" value="1"/>
</dbReference>
<evidence type="ECO:0000256" key="1">
    <source>
        <dbReference type="SAM" id="MobiDB-lite"/>
    </source>
</evidence>
<evidence type="ECO:0000256" key="2">
    <source>
        <dbReference type="SAM" id="SignalP"/>
    </source>
</evidence>
<feature type="compositionally biased region" description="Low complexity" evidence="1">
    <location>
        <begin position="32"/>
        <end position="55"/>
    </location>
</feature>
<gene>
    <name evidence="4" type="ORF">ACFFH7_26270</name>
</gene>
<comment type="caution">
    <text evidence="4">The sequence shown here is derived from an EMBL/GenBank/DDBJ whole genome shotgun (WGS) entry which is preliminary data.</text>
</comment>
<feature type="domain" description="NodB homology" evidence="3">
    <location>
        <begin position="93"/>
        <end position="270"/>
    </location>
</feature>
<dbReference type="PANTHER" id="PTHR10587:SF134">
    <property type="entry name" value="SECRETED PROTEIN"/>
    <property type="match status" value="1"/>
</dbReference>
<dbReference type="InterPro" id="IPR002509">
    <property type="entry name" value="NODB_dom"/>
</dbReference>
<dbReference type="InterPro" id="IPR011330">
    <property type="entry name" value="Glyco_hydro/deAcase_b/a-brl"/>
</dbReference>
<dbReference type="Proteomes" id="UP001589810">
    <property type="component" value="Unassembled WGS sequence"/>
</dbReference>
<dbReference type="RefSeq" id="WP_273935149.1">
    <property type="nucleotide sequence ID" value="NZ_CP097263.1"/>
</dbReference>
<feature type="region of interest" description="Disordered" evidence="1">
    <location>
        <begin position="32"/>
        <end position="70"/>
    </location>
</feature>
<evidence type="ECO:0000313" key="4">
    <source>
        <dbReference type="EMBL" id="MFC0545038.1"/>
    </source>
</evidence>
<proteinExistence type="predicted"/>
<reference evidence="4 5" key="1">
    <citation type="submission" date="2024-09" db="EMBL/GenBank/DDBJ databases">
        <authorList>
            <person name="Sun Q."/>
            <person name="Mori K."/>
        </authorList>
    </citation>
    <scope>NUCLEOTIDE SEQUENCE [LARGE SCALE GENOMIC DNA]</scope>
    <source>
        <strain evidence="4 5">TBRC 1432</strain>
    </source>
</reference>
<dbReference type="CDD" id="cd10917">
    <property type="entry name" value="CE4_NodB_like_6s_7s"/>
    <property type="match status" value="1"/>
</dbReference>
<feature type="signal peptide" evidence="2">
    <location>
        <begin position="1"/>
        <end position="18"/>
    </location>
</feature>
<dbReference type="Pfam" id="PF01522">
    <property type="entry name" value="Polysacc_deac_1"/>
    <property type="match status" value="1"/>
</dbReference>
<accession>A0ABV6MXK8</accession>
<dbReference type="InterPro" id="IPR050248">
    <property type="entry name" value="Polysacc_deacetylase_ArnD"/>
</dbReference>
<keyword evidence="5" id="KW-1185">Reference proteome</keyword>
<evidence type="ECO:0000259" key="3">
    <source>
        <dbReference type="PROSITE" id="PS51677"/>
    </source>
</evidence>
<dbReference type="EMBL" id="JBHLUD010000009">
    <property type="protein sequence ID" value="MFC0545038.1"/>
    <property type="molecule type" value="Genomic_DNA"/>
</dbReference>
<evidence type="ECO:0000313" key="5">
    <source>
        <dbReference type="Proteomes" id="UP001589810"/>
    </source>
</evidence>
<sequence>MRALVAAVAAIVTVAMLAGCEAGTDVSAAGLSAGTTSSTTTPPSSTTTTTTATSAPPTPAAQPYPFGEPQAHAPAIAGGKAPVIRHIDTGGKKYVFITIDDGAVRDPQALELIKNSGARPTLFLNDHYVKGHEDYFKQLQDKDDLVIGNHTVNHPDLAKMSYAAQKKEICDDSDAFATAFGRRPTLFRPPFGNFNADTQRAAADCGLKALVLWTAAVNDGVVQFQAGKQLKAGDIVLMHFRKTFVQDFTAFVNRAKQDGLTPVPLSDWLS</sequence>
<keyword evidence="2" id="KW-0732">Signal</keyword>
<dbReference type="Gene3D" id="3.20.20.370">
    <property type="entry name" value="Glycoside hydrolase/deacetylase"/>
    <property type="match status" value="1"/>
</dbReference>
<dbReference type="PROSITE" id="PS51677">
    <property type="entry name" value="NODB"/>
    <property type="match status" value="1"/>
</dbReference>
<dbReference type="SUPFAM" id="SSF88713">
    <property type="entry name" value="Glycoside hydrolase/deacetylase"/>
    <property type="match status" value="1"/>
</dbReference>